<keyword evidence="6" id="KW-1185">Reference proteome</keyword>
<dbReference type="CDD" id="cd06267">
    <property type="entry name" value="PBP1_LacI_sugar_binding-like"/>
    <property type="match status" value="1"/>
</dbReference>
<dbReference type="SUPFAM" id="SSF53822">
    <property type="entry name" value="Periplasmic binding protein-like I"/>
    <property type="match status" value="1"/>
</dbReference>
<dbReference type="Gene3D" id="1.10.260.40">
    <property type="entry name" value="lambda repressor-like DNA-binding domains"/>
    <property type="match status" value="1"/>
</dbReference>
<accession>L1QE93</accession>
<dbReference type="SUPFAM" id="SSF47413">
    <property type="entry name" value="lambda repressor-like DNA-binding domains"/>
    <property type="match status" value="1"/>
</dbReference>
<dbReference type="Pfam" id="PF00356">
    <property type="entry name" value="LacI"/>
    <property type="match status" value="1"/>
</dbReference>
<name>L1QE93_9CLOT</name>
<dbReference type="PATRIC" id="fig|545697.3.peg.2047"/>
<dbReference type="AlphaFoldDB" id="L1QE93"/>
<evidence type="ECO:0000256" key="1">
    <source>
        <dbReference type="ARBA" id="ARBA00023015"/>
    </source>
</evidence>
<evidence type="ECO:0000256" key="3">
    <source>
        <dbReference type="ARBA" id="ARBA00023163"/>
    </source>
</evidence>
<dbReference type="OrthoDB" id="9775106at2"/>
<dbReference type="GO" id="GO:0000976">
    <property type="term" value="F:transcription cis-regulatory region binding"/>
    <property type="evidence" value="ECO:0007669"/>
    <property type="project" value="TreeGrafter"/>
</dbReference>
<dbReference type="InterPro" id="IPR000843">
    <property type="entry name" value="HTH_LacI"/>
</dbReference>
<dbReference type="SMART" id="SM00354">
    <property type="entry name" value="HTH_LACI"/>
    <property type="match status" value="1"/>
</dbReference>
<reference evidence="5 6" key="1">
    <citation type="submission" date="2012-05" db="EMBL/GenBank/DDBJ databases">
        <authorList>
            <person name="Weinstock G."/>
            <person name="Sodergren E."/>
            <person name="Lobos E.A."/>
            <person name="Fulton L."/>
            <person name="Fulton R."/>
            <person name="Courtney L."/>
            <person name="Fronick C."/>
            <person name="O'Laughlin M."/>
            <person name="Godfrey J."/>
            <person name="Wilson R.M."/>
            <person name="Miner T."/>
            <person name="Farmer C."/>
            <person name="Delehaunty K."/>
            <person name="Cordes M."/>
            <person name="Minx P."/>
            <person name="Tomlinson C."/>
            <person name="Chen J."/>
            <person name="Wollam A."/>
            <person name="Pepin K.H."/>
            <person name="Bhonagiri V."/>
            <person name="Zhang X."/>
            <person name="Suruliraj S."/>
            <person name="Warren W."/>
            <person name="Mitreva M."/>
            <person name="Mardis E.R."/>
            <person name="Wilson R.K."/>
        </authorList>
    </citation>
    <scope>NUCLEOTIDE SEQUENCE [LARGE SCALE GENOMIC DNA]</scope>
    <source>
        <strain evidence="5 6">DSM 1785</strain>
    </source>
</reference>
<dbReference type="GO" id="GO:0003700">
    <property type="term" value="F:DNA-binding transcription factor activity"/>
    <property type="evidence" value="ECO:0007669"/>
    <property type="project" value="TreeGrafter"/>
</dbReference>
<organism evidence="5 6">
    <name type="scientific">Clostridium celatum DSM 1785</name>
    <dbReference type="NCBI Taxonomy" id="545697"/>
    <lineage>
        <taxon>Bacteria</taxon>
        <taxon>Bacillati</taxon>
        <taxon>Bacillota</taxon>
        <taxon>Clostridia</taxon>
        <taxon>Eubacteriales</taxon>
        <taxon>Clostridiaceae</taxon>
        <taxon>Clostridium</taxon>
    </lineage>
</organism>
<dbReference type="PROSITE" id="PS50932">
    <property type="entry name" value="HTH_LACI_2"/>
    <property type="match status" value="1"/>
</dbReference>
<evidence type="ECO:0000313" key="5">
    <source>
        <dbReference type="EMBL" id="EKY26299.1"/>
    </source>
</evidence>
<dbReference type="InterPro" id="IPR028082">
    <property type="entry name" value="Peripla_BP_I"/>
</dbReference>
<comment type="caution">
    <text evidence="5">The sequence shown here is derived from an EMBL/GenBank/DDBJ whole genome shotgun (WGS) entry which is preliminary data.</text>
</comment>
<dbReference type="STRING" id="545697.HMPREF0216_02082"/>
<keyword evidence="2" id="KW-0238">DNA-binding</keyword>
<dbReference type="CDD" id="cd01392">
    <property type="entry name" value="HTH_LacI"/>
    <property type="match status" value="1"/>
</dbReference>
<protein>
    <submittedName>
        <fullName evidence="5">Transcriptional regulator, LacI family</fullName>
    </submittedName>
</protein>
<feature type="domain" description="HTH lacI-type" evidence="4">
    <location>
        <begin position="1"/>
        <end position="55"/>
    </location>
</feature>
<proteinExistence type="predicted"/>
<dbReference type="Gene3D" id="3.40.50.2300">
    <property type="match status" value="2"/>
</dbReference>
<evidence type="ECO:0000313" key="6">
    <source>
        <dbReference type="Proteomes" id="UP000010420"/>
    </source>
</evidence>
<keyword evidence="1" id="KW-0805">Transcription regulation</keyword>
<dbReference type="Proteomes" id="UP000010420">
    <property type="component" value="Unassembled WGS sequence"/>
</dbReference>
<dbReference type="eggNOG" id="COG1609">
    <property type="taxonomic scope" value="Bacteria"/>
</dbReference>
<dbReference type="InterPro" id="IPR010982">
    <property type="entry name" value="Lambda_DNA-bd_dom_sf"/>
</dbReference>
<dbReference type="InterPro" id="IPR046335">
    <property type="entry name" value="LacI/GalR-like_sensor"/>
</dbReference>
<dbReference type="EMBL" id="AMEZ01000058">
    <property type="protein sequence ID" value="EKY26299.1"/>
    <property type="molecule type" value="Genomic_DNA"/>
</dbReference>
<dbReference type="RefSeq" id="WP_005213836.1">
    <property type="nucleotide sequence ID" value="NZ_KB291649.1"/>
</dbReference>
<dbReference type="PANTHER" id="PTHR30146:SF109">
    <property type="entry name" value="HTH-TYPE TRANSCRIPTIONAL REGULATOR GALS"/>
    <property type="match status" value="1"/>
</dbReference>
<dbReference type="PROSITE" id="PS00356">
    <property type="entry name" value="HTH_LACI_1"/>
    <property type="match status" value="1"/>
</dbReference>
<evidence type="ECO:0000256" key="2">
    <source>
        <dbReference type="ARBA" id="ARBA00023125"/>
    </source>
</evidence>
<evidence type="ECO:0000259" key="4">
    <source>
        <dbReference type="PROSITE" id="PS50932"/>
    </source>
</evidence>
<dbReference type="PANTHER" id="PTHR30146">
    <property type="entry name" value="LACI-RELATED TRANSCRIPTIONAL REPRESSOR"/>
    <property type="match status" value="1"/>
</dbReference>
<gene>
    <name evidence="5" type="ORF">HMPREF0216_02082</name>
</gene>
<keyword evidence="3" id="KW-0804">Transcription</keyword>
<dbReference type="HOGENOM" id="CLU_037628_6_2_9"/>
<dbReference type="Pfam" id="PF13377">
    <property type="entry name" value="Peripla_BP_3"/>
    <property type="match status" value="1"/>
</dbReference>
<sequence>MNIRDIAKMSGVGVSTVSRVLNNHPDVKESTRERVLSIIRESNYVPNNSARILKQNNTKNIGVLVKGVFNPFFSELINVIGSKINESKYTMILQQNDYVLEHEVENIISFVKEKRLQGIICLGGNFTDLDEESFKNLDVPVVLTSVNTISPLGRNRYSTVGINNLQSSYDATEYLIKKGHKNIAFMIGEENDFCVSWWRYKGYIKALKDNGIELNDNNLLVGDYDTNKAYEVTINFLKERKDITAIFAISDFMAIGVAKAVIDSGLVVGRDISIIGFDGMDVSCFYNPGITTIKQPKEEMAIKSVEILFDLLKGTGENKHILLDTELIERESCADLYK</sequence>